<proteinExistence type="predicted"/>
<gene>
    <name evidence="1" type="ORF">BGZ70_004519</name>
</gene>
<sequence length="146" mass="16001">MAKLVWAKVHLMTADGYDAGMGTLSATSRREWQDTQVVSTQFQIPETLAPGKYTLHIYGSTEQPCEGSVDIGSKCEGILSEMLPVEITEKKAPSSTSTPPTAAMEVLEGQDTTAGLGISLHFLRRRSLYSGRKLDTQKMLYLFSLI</sequence>
<name>A0A9P6IQN5_MORAP</name>
<dbReference type="AlphaFoldDB" id="A0A9P6IQN5"/>
<dbReference type="Proteomes" id="UP000738359">
    <property type="component" value="Unassembled WGS sequence"/>
</dbReference>
<keyword evidence="2" id="KW-1185">Reference proteome</keyword>
<organism evidence="1 2">
    <name type="scientific">Mortierella alpina</name>
    <name type="common">Oleaginous fungus</name>
    <name type="synonym">Mortierella renispora</name>
    <dbReference type="NCBI Taxonomy" id="64518"/>
    <lineage>
        <taxon>Eukaryota</taxon>
        <taxon>Fungi</taxon>
        <taxon>Fungi incertae sedis</taxon>
        <taxon>Mucoromycota</taxon>
        <taxon>Mortierellomycotina</taxon>
        <taxon>Mortierellomycetes</taxon>
        <taxon>Mortierellales</taxon>
        <taxon>Mortierellaceae</taxon>
        <taxon>Mortierella</taxon>
    </lineage>
</organism>
<protein>
    <submittedName>
        <fullName evidence="1">Uncharacterized protein</fullName>
    </submittedName>
</protein>
<comment type="caution">
    <text evidence="1">The sequence shown here is derived from an EMBL/GenBank/DDBJ whole genome shotgun (WGS) entry which is preliminary data.</text>
</comment>
<dbReference type="EMBL" id="JAAAHY010002396">
    <property type="protein sequence ID" value="KAF9944562.1"/>
    <property type="molecule type" value="Genomic_DNA"/>
</dbReference>
<reference evidence="1" key="1">
    <citation type="journal article" date="2020" name="Fungal Divers.">
        <title>Resolving the Mortierellaceae phylogeny through synthesis of multi-gene phylogenetics and phylogenomics.</title>
        <authorList>
            <person name="Vandepol N."/>
            <person name="Liber J."/>
            <person name="Desiro A."/>
            <person name="Na H."/>
            <person name="Kennedy M."/>
            <person name="Barry K."/>
            <person name="Grigoriev I.V."/>
            <person name="Miller A.N."/>
            <person name="O'Donnell K."/>
            <person name="Stajich J.E."/>
            <person name="Bonito G."/>
        </authorList>
    </citation>
    <scope>NUCLEOTIDE SEQUENCE</scope>
    <source>
        <strain evidence="1">CK1249</strain>
    </source>
</reference>
<dbReference type="OrthoDB" id="2423201at2759"/>
<evidence type="ECO:0000313" key="1">
    <source>
        <dbReference type="EMBL" id="KAF9944562.1"/>
    </source>
</evidence>
<evidence type="ECO:0000313" key="2">
    <source>
        <dbReference type="Proteomes" id="UP000738359"/>
    </source>
</evidence>
<accession>A0A9P6IQN5</accession>